<dbReference type="GO" id="GO:0006355">
    <property type="term" value="P:regulation of DNA-templated transcription"/>
    <property type="evidence" value="ECO:0007669"/>
    <property type="project" value="InterPro"/>
</dbReference>
<dbReference type="GO" id="GO:0000976">
    <property type="term" value="F:transcription cis-regulatory region binding"/>
    <property type="evidence" value="ECO:0007669"/>
    <property type="project" value="TreeGrafter"/>
</dbReference>
<organism evidence="8 9">
    <name type="scientific">Luteimonas deserti</name>
    <dbReference type="NCBI Taxonomy" id="2752306"/>
    <lineage>
        <taxon>Bacteria</taxon>
        <taxon>Pseudomonadati</taxon>
        <taxon>Pseudomonadota</taxon>
        <taxon>Gammaproteobacteria</taxon>
        <taxon>Lysobacterales</taxon>
        <taxon>Lysobacteraceae</taxon>
        <taxon>Luteimonas</taxon>
    </lineage>
</organism>
<gene>
    <name evidence="8" type="ORF">H0E82_06420</name>
</gene>
<dbReference type="PROSITE" id="PS51755">
    <property type="entry name" value="OMPR_PHOB"/>
    <property type="match status" value="1"/>
</dbReference>
<dbReference type="SUPFAM" id="SSF52172">
    <property type="entry name" value="CheY-like"/>
    <property type="match status" value="1"/>
</dbReference>
<evidence type="ECO:0000256" key="2">
    <source>
        <dbReference type="ARBA" id="ARBA00023012"/>
    </source>
</evidence>
<feature type="modified residue" description="4-aspartylphosphate" evidence="4">
    <location>
        <position position="59"/>
    </location>
</feature>
<dbReference type="Gene3D" id="1.10.10.10">
    <property type="entry name" value="Winged helix-like DNA-binding domain superfamily/Winged helix DNA-binding domain"/>
    <property type="match status" value="1"/>
</dbReference>
<evidence type="ECO:0000259" key="6">
    <source>
        <dbReference type="PROSITE" id="PS50110"/>
    </source>
</evidence>
<dbReference type="SMART" id="SM00862">
    <property type="entry name" value="Trans_reg_C"/>
    <property type="match status" value="1"/>
</dbReference>
<evidence type="ECO:0000256" key="3">
    <source>
        <dbReference type="ARBA" id="ARBA00023125"/>
    </source>
</evidence>
<feature type="DNA-binding region" description="OmpR/PhoB-type" evidence="5">
    <location>
        <begin position="129"/>
        <end position="229"/>
    </location>
</feature>
<evidence type="ECO:0000313" key="9">
    <source>
        <dbReference type="Proteomes" id="UP000589896"/>
    </source>
</evidence>
<dbReference type="Pfam" id="PF00072">
    <property type="entry name" value="Response_reg"/>
    <property type="match status" value="1"/>
</dbReference>
<dbReference type="CDD" id="cd00383">
    <property type="entry name" value="trans_reg_C"/>
    <property type="match status" value="1"/>
</dbReference>
<evidence type="ECO:0000313" key="8">
    <source>
        <dbReference type="EMBL" id="NYZ62396.1"/>
    </source>
</evidence>
<dbReference type="GO" id="GO:0032993">
    <property type="term" value="C:protein-DNA complex"/>
    <property type="evidence" value="ECO:0007669"/>
    <property type="project" value="TreeGrafter"/>
</dbReference>
<name>A0A7Z0QPG7_9GAMM</name>
<dbReference type="AlphaFoldDB" id="A0A7Z0QPG7"/>
<dbReference type="InterPro" id="IPR001789">
    <property type="entry name" value="Sig_transdc_resp-reg_receiver"/>
</dbReference>
<sequence length="229" mass="25117">MNETNGAVRIAVVEDDDELREAILVPLLRQAGHEVVGMGSALDLYRDLVASRYDLVLLDVGLPDEDGVAIAGHLRGVAPDIGLVMLSGYCSEADRLRGLEAGADAYLAKPVESGVLLATIENLVRRLAPQAVQPKGWRFDEQGWRVVLPDGRSFEMSLVEQQLLRCLAASPGNAVPRERIIAALTSDPHGFDPHRLEMLVHRLRRKCRDTTGEELPLRAVRGVGYLLAW</sequence>
<dbReference type="PANTHER" id="PTHR48111">
    <property type="entry name" value="REGULATOR OF RPOS"/>
    <property type="match status" value="1"/>
</dbReference>
<dbReference type="EMBL" id="JACCJZ010000013">
    <property type="protein sequence ID" value="NYZ62396.1"/>
    <property type="molecule type" value="Genomic_DNA"/>
</dbReference>
<dbReference type="PANTHER" id="PTHR48111:SF40">
    <property type="entry name" value="PHOSPHATE REGULON TRANSCRIPTIONAL REGULATORY PROTEIN PHOB"/>
    <property type="match status" value="1"/>
</dbReference>
<dbReference type="InterPro" id="IPR011006">
    <property type="entry name" value="CheY-like_superfamily"/>
</dbReference>
<dbReference type="Gene3D" id="3.40.50.2300">
    <property type="match status" value="1"/>
</dbReference>
<keyword evidence="3 5" id="KW-0238">DNA-binding</keyword>
<proteinExistence type="predicted"/>
<evidence type="ECO:0000256" key="1">
    <source>
        <dbReference type="ARBA" id="ARBA00022553"/>
    </source>
</evidence>
<dbReference type="InterPro" id="IPR039420">
    <property type="entry name" value="WalR-like"/>
</dbReference>
<keyword evidence="1 4" id="KW-0597">Phosphoprotein</keyword>
<dbReference type="PROSITE" id="PS50110">
    <property type="entry name" value="RESPONSE_REGULATORY"/>
    <property type="match status" value="1"/>
</dbReference>
<dbReference type="InterPro" id="IPR001867">
    <property type="entry name" value="OmpR/PhoB-type_DNA-bd"/>
</dbReference>
<keyword evidence="9" id="KW-1185">Reference proteome</keyword>
<evidence type="ECO:0000259" key="7">
    <source>
        <dbReference type="PROSITE" id="PS51755"/>
    </source>
</evidence>
<dbReference type="SUPFAM" id="SSF46894">
    <property type="entry name" value="C-terminal effector domain of the bipartite response regulators"/>
    <property type="match status" value="1"/>
</dbReference>
<evidence type="ECO:0000256" key="5">
    <source>
        <dbReference type="PROSITE-ProRule" id="PRU01091"/>
    </source>
</evidence>
<comment type="caution">
    <text evidence="8">The sequence shown here is derived from an EMBL/GenBank/DDBJ whole genome shotgun (WGS) entry which is preliminary data.</text>
</comment>
<dbReference type="GO" id="GO:0000156">
    <property type="term" value="F:phosphorelay response regulator activity"/>
    <property type="evidence" value="ECO:0007669"/>
    <property type="project" value="TreeGrafter"/>
</dbReference>
<keyword evidence="2" id="KW-0902">Two-component regulatory system</keyword>
<feature type="domain" description="OmpR/PhoB-type" evidence="7">
    <location>
        <begin position="129"/>
        <end position="229"/>
    </location>
</feature>
<dbReference type="Gene3D" id="6.10.250.690">
    <property type="match status" value="1"/>
</dbReference>
<dbReference type="Proteomes" id="UP000589896">
    <property type="component" value="Unassembled WGS sequence"/>
</dbReference>
<reference evidence="8 9" key="1">
    <citation type="submission" date="2020-07" db="EMBL/GenBank/DDBJ databases">
        <title>isolation of Luteimonas sp. SJ-16.</title>
        <authorList>
            <person name="Huang X.-X."/>
            <person name="Xu L."/>
            <person name="Sun J.-Q."/>
        </authorList>
    </citation>
    <scope>NUCLEOTIDE SEQUENCE [LARGE SCALE GENOMIC DNA]</scope>
    <source>
        <strain evidence="8 9">SJ-16</strain>
    </source>
</reference>
<dbReference type="CDD" id="cd17574">
    <property type="entry name" value="REC_OmpR"/>
    <property type="match status" value="1"/>
</dbReference>
<dbReference type="SMART" id="SM00448">
    <property type="entry name" value="REC"/>
    <property type="match status" value="1"/>
</dbReference>
<dbReference type="InterPro" id="IPR016032">
    <property type="entry name" value="Sig_transdc_resp-reg_C-effctor"/>
</dbReference>
<dbReference type="Pfam" id="PF00486">
    <property type="entry name" value="Trans_reg_C"/>
    <property type="match status" value="1"/>
</dbReference>
<feature type="domain" description="Response regulatory" evidence="6">
    <location>
        <begin position="9"/>
        <end position="124"/>
    </location>
</feature>
<protein>
    <submittedName>
        <fullName evidence="8">Response regulator transcription factor</fullName>
    </submittedName>
</protein>
<dbReference type="GO" id="GO:0005829">
    <property type="term" value="C:cytosol"/>
    <property type="evidence" value="ECO:0007669"/>
    <property type="project" value="TreeGrafter"/>
</dbReference>
<dbReference type="RefSeq" id="WP_180544615.1">
    <property type="nucleotide sequence ID" value="NZ_JACCJZ010000013.1"/>
</dbReference>
<accession>A0A7Z0QPG7</accession>
<evidence type="ECO:0000256" key="4">
    <source>
        <dbReference type="PROSITE-ProRule" id="PRU00169"/>
    </source>
</evidence>
<dbReference type="InterPro" id="IPR036388">
    <property type="entry name" value="WH-like_DNA-bd_sf"/>
</dbReference>